<proteinExistence type="predicted"/>
<reference evidence="1" key="1">
    <citation type="submission" date="2015-11" db="EMBL/GenBank/DDBJ databases">
        <title>De novo transcriptome assembly of four potential Pierce s Disease insect vectors from Arizona vineyards.</title>
        <authorList>
            <person name="Tassone E.E."/>
        </authorList>
    </citation>
    <scope>NUCLEOTIDE SEQUENCE</scope>
</reference>
<gene>
    <name evidence="1" type="ORF">g.10598</name>
</gene>
<feature type="non-terminal residue" evidence="1">
    <location>
        <position position="1"/>
    </location>
</feature>
<accession>A0A1B6LKV6</accession>
<sequence length="164" mass="18879">VANRRVKTYTQKDIFNIYSVQGGIELTIKGLDIELCDVECKTYKYSDTAGGQTREYMITMKISHVPDHNVDPEPPVWITFVKKLEEDKDFAIPLKHKLTGSNVVLKANNKYTITVDSNHRMWGVGHNSAGCSDQPSFHLKFLSRYHGKYCSPIKRLHYKERDTQ</sequence>
<dbReference type="AlphaFoldDB" id="A0A1B6LKV6"/>
<name>A0A1B6LKV6_9HEMI</name>
<evidence type="ECO:0000313" key="1">
    <source>
        <dbReference type="EMBL" id="JAT24306.1"/>
    </source>
</evidence>
<organism evidence="1">
    <name type="scientific">Graphocephala atropunctata</name>
    <dbReference type="NCBI Taxonomy" id="36148"/>
    <lineage>
        <taxon>Eukaryota</taxon>
        <taxon>Metazoa</taxon>
        <taxon>Ecdysozoa</taxon>
        <taxon>Arthropoda</taxon>
        <taxon>Hexapoda</taxon>
        <taxon>Insecta</taxon>
        <taxon>Pterygota</taxon>
        <taxon>Neoptera</taxon>
        <taxon>Paraneoptera</taxon>
        <taxon>Hemiptera</taxon>
        <taxon>Auchenorrhyncha</taxon>
        <taxon>Membracoidea</taxon>
        <taxon>Cicadellidae</taxon>
        <taxon>Cicadellinae</taxon>
        <taxon>Cicadellini</taxon>
        <taxon>Graphocephala</taxon>
    </lineage>
</organism>
<dbReference type="EMBL" id="GEBQ01015671">
    <property type="protein sequence ID" value="JAT24306.1"/>
    <property type="molecule type" value="Transcribed_RNA"/>
</dbReference>
<protein>
    <submittedName>
        <fullName evidence="1">Uncharacterized protein</fullName>
    </submittedName>
</protein>